<dbReference type="CDD" id="cd23668">
    <property type="entry name" value="GH55_beta13glucanase-like"/>
    <property type="match status" value="1"/>
</dbReference>
<dbReference type="AlphaFoldDB" id="A0A2J6S4H6"/>
<dbReference type="InterPro" id="IPR024535">
    <property type="entry name" value="RHGA/B-epi-like_pectate_lyase"/>
</dbReference>
<dbReference type="Proteomes" id="UP000235786">
    <property type="component" value="Unassembled WGS sequence"/>
</dbReference>
<dbReference type="STRING" id="1149755.A0A2J6S4H6"/>
<gene>
    <name evidence="2" type="ORF">L207DRAFT_419636</name>
</gene>
<dbReference type="GO" id="GO:0004650">
    <property type="term" value="F:polygalacturonase activity"/>
    <property type="evidence" value="ECO:0007669"/>
    <property type="project" value="InterPro"/>
</dbReference>
<dbReference type="InterPro" id="IPR011050">
    <property type="entry name" value="Pectin_lyase_fold/virulence"/>
</dbReference>
<evidence type="ECO:0000313" key="2">
    <source>
        <dbReference type="EMBL" id="PMD45672.1"/>
    </source>
</evidence>
<dbReference type="PANTHER" id="PTHR33928:SF2">
    <property type="entry name" value="PECTATE LYASE SUPERFAMILY PROTEIN DOMAIN-CONTAINING PROTEIN-RELATED"/>
    <property type="match status" value="1"/>
</dbReference>
<dbReference type="OrthoDB" id="1046782at2759"/>
<dbReference type="InterPro" id="IPR039279">
    <property type="entry name" value="QRT3-like"/>
</dbReference>
<name>A0A2J6S4H6_HYAVF</name>
<accession>A0A2J6S4H6</accession>
<protein>
    <submittedName>
        <fullName evidence="2">Glycoside hydrolase family 55 protein</fullName>
    </submittedName>
</protein>
<dbReference type="SUPFAM" id="SSF51126">
    <property type="entry name" value="Pectin lyase-like"/>
    <property type="match status" value="2"/>
</dbReference>
<feature type="domain" description="Rhamnogalacturonase A/B/Epimerase-like pectate lyase" evidence="1">
    <location>
        <begin position="100"/>
        <end position="323"/>
    </location>
</feature>
<dbReference type="Pfam" id="PF12708">
    <property type="entry name" value="Pect-lyase_RHGA_epim"/>
    <property type="match status" value="1"/>
</dbReference>
<reference evidence="2 3" key="1">
    <citation type="submission" date="2016-04" db="EMBL/GenBank/DDBJ databases">
        <title>A degradative enzymes factory behind the ericoid mycorrhizal symbiosis.</title>
        <authorList>
            <consortium name="DOE Joint Genome Institute"/>
            <person name="Martino E."/>
            <person name="Morin E."/>
            <person name="Grelet G."/>
            <person name="Kuo A."/>
            <person name="Kohler A."/>
            <person name="Daghino S."/>
            <person name="Barry K."/>
            <person name="Choi C."/>
            <person name="Cichocki N."/>
            <person name="Clum A."/>
            <person name="Copeland A."/>
            <person name="Hainaut M."/>
            <person name="Haridas S."/>
            <person name="Labutti K."/>
            <person name="Lindquist E."/>
            <person name="Lipzen A."/>
            <person name="Khouja H.-R."/>
            <person name="Murat C."/>
            <person name="Ohm R."/>
            <person name="Olson A."/>
            <person name="Spatafora J."/>
            <person name="Veneault-Fourrey C."/>
            <person name="Henrissat B."/>
            <person name="Grigoriev I."/>
            <person name="Martin F."/>
            <person name="Perotto S."/>
        </authorList>
    </citation>
    <scope>NUCLEOTIDE SEQUENCE [LARGE SCALE GENOMIC DNA]</scope>
    <source>
        <strain evidence="2 3">F</strain>
    </source>
</reference>
<dbReference type="PANTHER" id="PTHR33928">
    <property type="entry name" value="POLYGALACTURONASE QRT3"/>
    <property type="match status" value="1"/>
</dbReference>
<dbReference type="EMBL" id="KZ613940">
    <property type="protein sequence ID" value="PMD45672.1"/>
    <property type="molecule type" value="Genomic_DNA"/>
</dbReference>
<evidence type="ECO:0000259" key="1">
    <source>
        <dbReference type="Pfam" id="PF12708"/>
    </source>
</evidence>
<dbReference type="InterPro" id="IPR012334">
    <property type="entry name" value="Pectin_lyas_fold"/>
</dbReference>
<dbReference type="Gene3D" id="2.160.20.10">
    <property type="entry name" value="Single-stranded right-handed beta-helix, Pectin lyase-like"/>
    <property type="match status" value="2"/>
</dbReference>
<proteinExistence type="predicted"/>
<keyword evidence="3" id="KW-1185">Reference proteome</keyword>
<keyword evidence="2" id="KW-0378">Hydrolase</keyword>
<organism evidence="2 3">
    <name type="scientific">Hyaloscypha variabilis (strain UAMH 11265 / GT02V1 / F)</name>
    <name type="common">Meliniomyces variabilis</name>
    <dbReference type="NCBI Taxonomy" id="1149755"/>
    <lineage>
        <taxon>Eukaryota</taxon>
        <taxon>Fungi</taxon>
        <taxon>Dikarya</taxon>
        <taxon>Ascomycota</taxon>
        <taxon>Pezizomycotina</taxon>
        <taxon>Leotiomycetes</taxon>
        <taxon>Helotiales</taxon>
        <taxon>Hyaloscyphaceae</taxon>
        <taxon>Hyaloscypha</taxon>
        <taxon>Hyaloscypha variabilis</taxon>
    </lineage>
</organism>
<sequence>MENQLGNGTDRYLKPFPATNETVAKAAAIVAEADAAELAAQGKLFKDYTFTGDLARFNIPGIPIGPSLEKRATDYYWLPDMAGQFPGNFPYGDDSSYEVFRSVQDPMFGATGDGVTDDTAAINAAIAYGNRCANNCGSSSVKGALVYFPPGTYLVSSPIISLYGTQLVGNPNNFPVILAAPSFSGLGVISSDVYTGGTGEYYIDTNNFFRQIRYLFIDMSHCTTSGVKGIHWQVAQATSIENVVIYMDTPNGSSQIGIYAENGSGGFMSDIIFVNGYIGMQVGNQQFTTRGLNFLSTEIAIWMLWDWGWTWKSIETVGCNYGIYIASTGVVGGTIYVLDSLFTNTLSAVVLDAPTGSTQQEQFIISLDNVVLSSVSYAVFDMTTNVVLDGGSTTIASWVIGKVYDDANPSGTWFNGKPLDSPHPDTADLRGGPNGGFFERQKPTYQSSTHDYWLIAQALAKGSILSPFPLGDGVTDDTASLSLMFALGAAYNHGVFVPTGSYVIASPPLLIPINSVIVGANWAQFVASGSKYSNMDSPQVMIQVGNVGDVGIIEIQDVLFTVQGATQGAVLVEWNAKASAQGTVAIWDSHFRIGGALGSNLQAANCPTTSTSTSCIAASLLLHVTSGANGYFENVWAWTADHDMDSGTAQTQINIFTGRGVLVESQGPCWFYGTASEHAVLYQYNIANAQDIYMGMIQTESPYYAPLLIAPAPFTSSLGKFTSDPTFSDCNGGFPCSAAWALTITNSNNIQITGAGLYSFYNNYNQACVATQNCQQRLVATTSNGAVYLFNVYTIGSIGIVHPFVETVNGKPTSTLSLALAAPNTINSATPYVAAINAWVEIFPGW</sequence>
<evidence type="ECO:0000313" key="3">
    <source>
        <dbReference type="Proteomes" id="UP000235786"/>
    </source>
</evidence>